<sequence length="252" mass="27528">MSFNKFVIISYDGGIKEVFCLQVTNRDNVDYKTEQQRKEIAASVTKDYANCAAGVKAGIDLGPGPFATGNVNTEVVKQMEKFKTGWVNPCGFGKVDPVEFILEKNDLTASEWRLNIMNFKPCSNSAKCHPRNDQFVPPKYVYHKTVEGKKDPERTVNIVGTKKSRPVYSQVNKGKKSRAKQDEPDPSSSAPLTPPPSPKKTNPSTPPSSPGPQLVTPSPIKVLPANKVGGMRVSSPKKTKVGGTHSSPSKRQ</sequence>
<dbReference type="OrthoDB" id="10497393at2759"/>
<proteinExistence type="predicted"/>
<organism evidence="2 3">
    <name type="scientific">Naegleria fowleri</name>
    <name type="common">Brain eating amoeba</name>
    <dbReference type="NCBI Taxonomy" id="5763"/>
    <lineage>
        <taxon>Eukaryota</taxon>
        <taxon>Discoba</taxon>
        <taxon>Heterolobosea</taxon>
        <taxon>Tetramitia</taxon>
        <taxon>Eutetramitia</taxon>
        <taxon>Vahlkampfiidae</taxon>
        <taxon>Naegleria</taxon>
    </lineage>
</organism>
<evidence type="ECO:0000313" key="2">
    <source>
        <dbReference type="EMBL" id="KAF0973678.1"/>
    </source>
</evidence>
<evidence type="ECO:0000313" key="3">
    <source>
        <dbReference type="Proteomes" id="UP000444721"/>
    </source>
</evidence>
<accession>A0A6A5BI01</accession>
<dbReference type="VEuPathDB" id="AmoebaDB:NfTy_008550"/>
<dbReference type="EMBL" id="VFQX01000058">
    <property type="protein sequence ID" value="KAF0973678.1"/>
    <property type="molecule type" value="Genomic_DNA"/>
</dbReference>
<evidence type="ECO:0000256" key="1">
    <source>
        <dbReference type="SAM" id="MobiDB-lite"/>
    </source>
</evidence>
<dbReference type="GeneID" id="68114283"/>
<reference evidence="2 3" key="1">
    <citation type="journal article" date="2019" name="Sci. Rep.">
        <title>Nanopore sequencing improves the draft genome of the human pathogenic amoeba Naegleria fowleri.</title>
        <authorList>
            <person name="Liechti N."/>
            <person name="Schurch N."/>
            <person name="Bruggmann R."/>
            <person name="Wittwer M."/>
        </authorList>
    </citation>
    <scope>NUCLEOTIDE SEQUENCE [LARGE SCALE GENOMIC DNA]</scope>
    <source>
        <strain evidence="2 3">ATCC 30894</strain>
    </source>
</reference>
<keyword evidence="3" id="KW-1185">Reference proteome</keyword>
<gene>
    <name evidence="2" type="ORF">FDP41_007065</name>
</gene>
<comment type="caution">
    <text evidence="2">The sequence shown here is derived from an EMBL/GenBank/DDBJ whole genome shotgun (WGS) entry which is preliminary data.</text>
</comment>
<dbReference type="RefSeq" id="XP_044558391.1">
    <property type="nucleotide sequence ID" value="XM_044710769.1"/>
</dbReference>
<name>A0A6A5BI01_NAEFO</name>
<protein>
    <submittedName>
        <fullName evidence="2">Uncharacterized protein</fullName>
    </submittedName>
</protein>
<dbReference type="VEuPathDB" id="AmoebaDB:NF0115970"/>
<dbReference type="Proteomes" id="UP000444721">
    <property type="component" value="Unassembled WGS sequence"/>
</dbReference>
<feature type="compositionally biased region" description="Pro residues" evidence="1">
    <location>
        <begin position="192"/>
        <end position="210"/>
    </location>
</feature>
<feature type="region of interest" description="Disordered" evidence="1">
    <location>
        <begin position="159"/>
        <end position="252"/>
    </location>
</feature>
<dbReference type="VEuPathDB" id="AmoebaDB:NF0115980"/>
<dbReference type="VEuPathDB" id="AmoebaDB:FDP41_007065"/>
<dbReference type="AlphaFoldDB" id="A0A6A5BI01"/>